<dbReference type="Proteomes" id="UP000243217">
    <property type="component" value="Unassembled WGS sequence"/>
</dbReference>
<evidence type="ECO:0000259" key="1">
    <source>
        <dbReference type="Pfam" id="PF09414"/>
    </source>
</evidence>
<comment type="caution">
    <text evidence="2">The sequence shown here is derived from an EMBL/GenBank/DDBJ whole genome shotgun (WGS) entry which is preliminary data.</text>
</comment>
<evidence type="ECO:0000313" key="3">
    <source>
        <dbReference type="Proteomes" id="UP000243217"/>
    </source>
</evidence>
<keyword evidence="3" id="KW-1185">Reference proteome</keyword>
<feature type="domain" description="RNA ligase" evidence="1">
    <location>
        <begin position="46"/>
        <end position="233"/>
    </location>
</feature>
<name>A0A1V9ZIM2_9STRA</name>
<dbReference type="AlphaFoldDB" id="A0A1V9ZIM2"/>
<dbReference type="OrthoDB" id="10005335at2759"/>
<evidence type="ECO:0000313" key="2">
    <source>
        <dbReference type="EMBL" id="OQR97834.1"/>
    </source>
</evidence>
<dbReference type="Gene3D" id="3.30.470.30">
    <property type="entry name" value="DNA ligase/mRNA capping enzyme"/>
    <property type="match status" value="1"/>
</dbReference>
<dbReference type="InterPro" id="IPR021122">
    <property type="entry name" value="RNA_ligase_dom_REL/Rnl2"/>
</dbReference>
<dbReference type="Pfam" id="PF09414">
    <property type="entry name" value="RNA_ligase"/>
    <property type="match status" value="1"/>
</dbReference>
<reference evidence="2 3" key="1">
    <citation type="journal article" date="2014" name="Genome Biol. Evol.">
        <title>The secreted proteins of Achlya hypogyna and Thraustotheca clavata identify the ancestral oomycete secretome and reveal gene acquisitions by horizontal gene transfer.</title>
        <authorList>
            <person name="Misner I."/>
            <person name="Blouin N."/>
            <person name="Leonard G."/>
            <person name="Richards T.A."/>
            <person name="Lane C.E."/>
        </authorList>
    </citation>
    <scope>NUCLEOTIDE SEQUENCE [LARGE SCALE GENOMIC DNA]</scope>
    <source>
        <strain evidence="2 3">ATCC 34112</strain>
    </source>
</reference>
<organism evidence="2 3">
    <name type="scientific">Thraustotheca clavata</name>
    <dbReference type="NCBI Taxonomy" id="74557"/>
    <lineage>
        <taxon>Eukaryota</taxon>
        <taxon>Sar</taxon>
        <taxon>Stramenopiles</taxon>
        <taxon>Oomycota</taxon>
        <taxon>Saprolegniomycetes</taxon>
        <taxon>Saprolegniales</taxon>
        <taxon>Achlyaceae</taxon>
        <taxon>Thraustotheca</taxon>
    </lineage>
</organism>
<dbReference type="EMBL" id="JNBS01001883">
    <property type="protein sequence ID" value="OQR97834.1"/>
    <property type="molecule type" value="Genomic_DNA"/>
</dbReference>
<proteinExistence type="predicted"/>
<dbReference type="SUPFAM" id="SSF56091">
    <property type="entry name" value="DNA ligase/mRNA capping enzyme, catalytic domain"/>
    <property type="match status" value="1"/>
</dbReference>
<gene>
    <name evidence="2" type="ORF">THRCLA_06836</name>
</gene>
<sequence length="339" mass="38762">MISFPSIDQFRHVIQAINWKSRSIRGIDNKPFYDQSLPLPKLIFSGTVKLHGSNTAIVFDNGNVYFQSRSRVITPTDDYFGFASTMTKYSSCTEILCGAIKSTFDVAEDQVVAVYGEWCGDKIQKGVALAQLPKMFVYFAIRVGEVWVDISRLKSVEFEQERIFNIHRFGEYEIEINFERPQDIQEHINELTLQVEAECPAGKYFGVSDVGEGIVWKCISEGYNNNSEFWFKTKGTAFMLNSTPKEPASIQVFDAASVTAFVDEFVSENRLQQGLQVLVERSNRIEMQQMRDFIKWVQQDIAKEENDALVANNLNLKHVNHAIADKARKWFTDTIKNQA</sequence>
<accession>A0A1V9ZIM2</accession>
<protein>
    <submittedName>
        <fullName evidence="2">Note</fullName>
    </submittedName>
</protein>